<protein>
    <submittedName>
        <fullName evidence="1">Uncharacterized protein</fullName>
    </submittedName>
</protein>
<evidence type="ECO:0000313" key="2">
    <source>
        <dbReference type="Proteomes" id="UP001054837"/>
    </source>
</evidence>
<organism evidence="1 2">
    <name type="scientific">Caerostris darwini</name>
    <dbReference type="NCBI Taxonomy" id="1538125"/>
    <lineage>
        <taxon>Eukaryota</taxon>
        <taxon>Metazoa</taxon>
        <taxon>Ecdysozoa</taxon>
        <taxon>Arthropoda</taxon>
        <taxon>Chelicerata</taxon>
        <taxon>Arachnida</taxon>
        <taxon>Araneae</taxon>
        <taxon>Araneomorphae</taxon>
        <taxon>Entelegynae</taxon>
        <taxon>Araneoidea</taxon>
        <taxon>Araneidae</taxon>
        <taxon>Caerostris</taxon>
    </lineage>
</organism>
<accession>A0AAV4MU38</accession>
<comment type="caution">
    <text evidence="1">The sequence shown here is derived from an EMBL/GenBank/DDBJ whole genome shotgun (WGS) entry which is preliminary data.</text>
</comment>
<evidence type="ECO:0000313" key="1">
    <source>
        <dbReference type="EMBL" id="GIX75997.1"/>
    </source>
</evidence>
<dbReference type="AlphaFoldDB" id="A0AAV4MU38"/>
<keyword evidence="2" id="KW-1185">Reference proteome</keyword>
<name>A0AAV4MU38_9ARAC</name>
<reference evidence="1 2" key="1">
    <citation type="submission" date="2021-06" db="EMBL/GenBank/DDBJ databases">
        <title>Caerostris darwini draft genome.</title>
        <authorList>
            <person name="Kono N."/>
            <person name="Arakawa K."/>
        </authorList>
    </citation>
    <scope>NUCLEOTIDE SEQUENCE [LARGE SCALE GENOMIC DNA]</scope>
</reference>
<sequence>MKPGQKWSQQAGVCLQGVWWQAWGLMAPQRKGGTFTPNMPSQMAFPPRASSSKGSIWKLNEARPKMVPTGWCVSPGGGVAGVGFDGTPEERWHFYPRQRCICFAAPGSSWPPQITSRPENSRFDYVRGLKKEPRRPCGRMVCGVIKWTREQL</sequence>
<proteinExistence type="predicted"/>
<dbReference type="EMBL" id="BPLQ01000884">
    <property type="protein sequence ID" value="GIX75997.1"/>
    <property type="molecule type" value="Genomic_DNA"/>
</dbReference>
<dbReference type="Proteomes" id="UP001054837">
    <property type="component" value="Unassembled WGS sequence"/>
</dbReference>
<gene>
    <name evidence="1" type="ORF">CDAR_496351</name>
</gene>